<dbReference type="EMBL" id="SCFV01000005">
    <property type="protein sequence ID" value="TRO18062.1"/>
    <property type="molecule type" value="Genomic_DNA"/>
</dbReference>
<dbReference type="AlphaFoldDB" id="A0ABD7RYY5"/>
<dbReference type="PANTHER" id="PTHR34611">
    <property type="match status" value="1"/>
</dbReference>
<dbReference type="Proteomes" id="UP000317327">
    <property type="component" value="Unassembled WGS sequence"/>
</dbReference>
<name>A0ABD7RYY5_ECTME</name>
<feature type="domain" description="DUF4351" evidence="2">
    <location>
        <begin position="277"/>
        <end position="329"/>
    </location>
</feature>
<dbReference type="Pfam" id="PF14261">
    <property type="entry name" value="DUF4351"/>
    <property type="match status" value="1"/>
</dbReference>
<evidence type="ECO:0000259" key="2">
    <source>
        <dbReference type="Pfam" id="PF14261"/>
    </source>
</evidence>
<organism evidence="3 4">
    <name type="scientific">Ectopseudomonas mendocina</name>
    <name type="common">Pseudomonas mendocina</name>
    <dbReference type="NCBI Taxonomy" id="300"/>
    <lineage>
        <taxon>Bacteria</taxon>
        <taxon>Pseudomonadati</taxon>
        <taxon>Pseudomonadota</taxon>
        <taxon>Gammaproteobacteria</taxon>
        <taxon>Pseudomonadales</taxon>
        <taxon>Pseudomonadaceae</taxon>
        <taxon>Ectopseudomonas</taxon>
    </lineage>
</organism>
<gene>
    <name evidence="3" type="ORF">EQ836_10850</name>
</gene>
<reference evidence="3 4" key="1">
    <citation type="submission" date="2019-01" db="EMBL/GenBank/DDBJ databases">
        <title>Whole genome shotgun sequencing of Pseudomonas spp. isolated by its ability to degrade furfural.</title>
        <authorList>
            <person name="Donoso R."/>
            <person name="Farkas C."/>
            <person name="Villegas P."/>
            <person name="Gonzales-Toro F."/>
            <person name="Guajardo-Parra M."/>
            <person name="Araya-Nail M."/>
            <person name="Morgante V."/>
            <person name="Perez-Pantoja D."/>
        </authorList>
    </citation>
    <scope>NUCLEOTIDE SEQUENCE [LARGE SCALE GENOMIC DNA]</scope>
    <source>
        <strain evidence="3 4">VN231</strain>
    </source>
</reference>
<protein>
    <submittedName>
        <fullName evidence="3">Transposase</fullName>
    </submittedName>
</protein>
<evidence type="ECO:0000313" key="4">
    <source>
        <dbReference type="Proteomes" id="UP000317327"/>
    </source>
</evidence>
<evidence type="ECO:0000259" key="1">
    <source>
        <dbReference type="Pfam" id="PF04754"/>
    </source>
</evidence>
<dbReference type="Pfam" id="PF04754">
    <property type="entry name" value="Transposase_31"/>
    <property type="match status" value="1"/>
</dbReference>
<dbReference type="InterPro" id="IPR051699">
    <property type="entry name" value="Rpn/YhgA-like_nuclease"/>
</dbReference>
<dbReference type="RefSeq" id="WP_143501391.1">
    <property type="nucleotide sequence ID" value="NZ_SCFV01000005.1"/>
</dbReference>
<accession>A0ABD7RYY5</accession>
<sequence>MVREHHHDHSYKLLFSHPEMIADLLRGYVRQPWVEQLDFSSLERADGHYVTADLREREDDLIWRIKWADGERWLYIYLLLEFQSTPDAFMAQRVMTYLGLLYQDLLKAGQLSPAGKLPPVLPLVLYNGERPWRASVELSELIDTIPGGLEAFRPALRYLLLDESRHADDVLPSTRNLVAGLFGLENSRTPDDVRRVLRQLLVWLAEPEQLQLRRHFAVWLKRVLLPSRMRGINFEQLNDLQEIDSMLAERVKDWTRDWREQGLEEGRRQGREEGRAEGRAEGERAALVRQLTRRFGSLDADTVSRLENAGSAELTRWLDNILDAATLDEVFRGE</sequence>
<feature type="domain" description="Transposase (putative) YhgA-like" evidence="1">
    <location>
        <begin position="6"/>
        <end position="206"/>
    </location>
</feature>
<comment type="caution">
    <text evidence="3">The sequence shown here is derived from an EMBL/GenBank/DDBJ whole genome shotgun (WGS) entry which is preliminary data.</text>
</comment>
<dbReference type="PANTHER" id="PTHR34611:SF2">
    <property type="entry name" value="INACTIVE RECOMBINATION-PROMOTING NUCLEASE-LIKE PROTEIN RPNE-RELATED"/>
    <property type="match status" value="1"/>
</dbReference>
<proteinExistence type="predicted"/>
<dbReference type="InterPro" id="IPR025587">
    <property type="entry name" value="DUF4351"/>
</dbReference>
<evidence type="ECO:0000313" key="3">
    <source>
        <dbReference type="EMBL" id="TRO18062.1"/>
    </source>
</evidence>
<dbReference type="InterPro" id="IPR006842">
    <property type="entry name" value="Transposase_31"/>
</dbReference>